<evidence type="ECO:0008006" key="9">
    <source>
        <dbReference type="Google" id="ProtNLM"/>
    </source>
</evidence>
<gene>
    <name evidence="7" type="ORF">OY14_02665</name>
</gene>
<evidence type="ECO:0000256" key="2">
    <source>
        <dbReference type="ARBA" id="ARBA00010350"/>
    </source>
</evidence>
<sequence>MIDLAQEKQEILIKNKFLAKVFGLMSIGLLISAIFAYATSENQTIKAIIFSNPMSFMAIILMQFGLVYAISGAINKISSSTATALFLLYSALTGVTLSSIFMIYTQGSIVFTFGITAGTFLGMSVYGYTTTTDLTKMGSYLIMGLWGVIIASLVNMFLRSSGLNFLISILGVIIFTGLTAYDVQNIAKMDKMLQDETEVKNRMAVVASLKLYLDFINLFLYLLRFLGQRRND</sequence>
<evidence type="ECO:0000256" key="4">
    <source>
        <dbReference type="ARBA" id="ARBA00022989"/>
    </source>
</evidence>
<name>A0A0A7UW60_9SPIR</name>
<comment type="similarity">
    <text evidence="2 6">Belongs to the BI1 family.</text>
</comment>
<comment type="subcellular location">
    <subcellularLocation>
        <location evidence="1">Membrane</location>
        <topology evidence="1">Multi-pass membrane protein</topology>
    </subcellularLocation>
</comment>
<protein>
    <recommendedName>
        <fullName evidence="9">BAX inhibitor (BI)-1/YccA family protein</fullName>
    </recommendedName>
</protein>
<evidence type="ECO:0000256" key="5">
    <source>
        <dbReference type="ARBA" id="ARBA00023136"/>
    </source>
</evidence>
<evidence type="ECO:0000313" key="7">
    <source>
        <dbReference type="EMBL" id="AJA90340.1"/>
    </source>
</evidence>
<feature type="transmembrane region" description="Helical" evidence="6">
    <location>
        <begin position="164"/>
        <end position="183"/>
    </location>
</feature>
<reference evidence="7 8" key="1">
    <citation type="journal article" date="2015" name="Genome Announc.">
        <title>Genome Sequence of Borrelia chilensis VA1, a South American Member of the Lyme Borreliosis Group.</title>
        <authorList>
            <person name="Huang W."/>
            <person name="Ojaimi C."/>
            <person name="Fallon J.T."/>
            <person name="Travisany D."/>
            <person name="Maass A."/>
            <person name="Ivanova L."/>
            <person name="Tomova A."/>
            <person name="Gonzalez-Acuna D."/>
            <person name="Godfrey H.P."/>
            <person name="Cabello F.C."/>
        </authorList>
    </citation>
    <scope>NUCLEOTIDE SEQUENCE [LARGE SCALE GENOMIC DNA]</scope>
    <source>
        <strain evidence="7 8">VA1</strain>
    </source>
</reference>
<dbReference type="Pfam" id="PF01027">
    <property type="entry name" value="Bax1-I"/>
    <property type="match status" value="1"/>
</dbReference>
<dbReference type="HOGENOM" id="CLU_058671_1_0_12"/>
<keyword evidence="4 6" id="KW-1133">Transmembrane helix</keyword>
<evidence type="ECO:0000256" key="1">
    <source>
        <dbReference type="ARBA" id="ARBA00004141"/>
    </source>
</evidence>
<dbReference type="KEGG" id="bchi:OY14_02665"/>
<feature type="transmembrane region" description="Helical" evidence="6">
    <location>
        <begin position="45"/>
        <end position="70"/>
    </location>
</feature>
<evidence type="ECO:0000256" key="6">
    <source>
        <dbReference type="RuleBase" id="RU004379"/>
    </source>
</evidence>
<accession>A0A0A7UW60</accession>
<dbReference type="Proteomes" id="UP000030940">
    <property type="component" value="Chromosome"/>
</dbReference>
<dbReference type="GO" id="GO:0005886">
    <property type="term" value="C:plasma membrane"/>
    <property type="evidence" value="ECO:0007669"/>
    <property type="project" value="TreeGrafter"/>
</dbReference>
<proteinExistence type="inferred from homology"/>
<feature type="transmembrane region" description="Helical" evidence="6">
    <location>
        <begin position="21"/>
        <end position="39"/>
    </location>
</feature>
<keyword evidence="5 6" id="KW-0472">Membrane</keyword>
<dbReference type="PANTHER" id="PTHR23291:SF50">
    <property type="entry name" value="PROTEIN LIFEGUARD 4"/>
    <property type="match status" value="1"/>
</dbReference>
<feature type="transmembrane region" description="Helical" evidence="6">
    <location>
        <begin position="82"/>
        <end position="103"/>
    </location>
</feature>
<keyword evidence="3 6" id="KW-0812">Transmembrane</keyword>
<feature type="transmembrane region" description="Helical" evidence="6">
    <location>
        <begin position="109"/>
        <end position="128"/>
    </location>
</feature>
<organism evidence="7 8">
    <name type="scientific">Borreliella chilensis</name>
    <dbReference type="NCBI Taxonomy" id="1245910"/>
    <lineage>
        <taxon>Bacteria</taxon>
        <taxon>Pseudomonadati</taxon>
        <taxon>Spirochaetota</taxon>
        <taxon>Spirochaetia</taxon>
        <taxon>Spirochaetales</taxon>
        <taxon>Borreliaceae</taxon>
        <taxon>Borreliella</taxon>
    </lineage>
</organism>
<dbReference type="InterPro" id="IPR006214">
    <property type="entry name" value="Bax_inhibitor_1-related"/>
</dbReference>
<dbReference type="PANTHER" id="PTHR23291">
    <property type="entry name" value="BAX INHIBITOR-RELATED"/>
    <property type="match status" value="1"/>
</dbReference>
<keyword evidence="8" id="KW-1185">Reference proteome</keyword>
<dbReference type="CDD" id="cd10432">
    <property type="entry name" value="BI-1-like_bacterial"/>
    <property type="match status" value="1"/>
</dbReference>
<evidence type="ECO:0000313" key="8">
    <source>
        <dbReference type="Proteomes" id="UP000030940"/>
    </source>
</evidence>
<dbReference type="STRING" id="1245910.OY14_02665"/>
<feature type="transmembrane region" description="Helical" evidence="6">
    <location>
        <begin position="140"/>
        <end position="158"/>
    </location>
</feature>
<dbReference type="AlphaFoldDB" id="A0A0A7UW60"/>
<dbReference type="EMBL" id="CP009910">
    <property type="protein sequence ID" value="AJA90340.1"/>
    <property type="molecule type" value="Genomic_DNA"/>
</dbReference>
<evidence type="ECO:0000256" key="3">
    <source>
        <dbReference type="ARBA" id="ARBA00022692"/>
    </source>
</evidence>
<feature type="transmembrane region" description="Helical" evidence="6">
    <location>
        <begin position="204"/>
        <end position="223"/>
    </location>
</feature>